<evidence type="ECO:0000313" key="3">
    <source>
        <dbReference type="Proteomes" id="UP000032680"/>
    </source>
</evidence>
<feature type="domain" description="PIN" evidence="1">
    <location>
        <begin position="9"/>
        <end position="119"/>
    </location>
</feature>
<dbReference type="AlphaFoldDB" id="A0A0D6PA10"/>
<dbReference type="InterPro" id="IPR002716">
    <property type="entry name" value="PIN_dom"/>
</dbReference>
<evidence type="ECO:0000259" key="1">
    <source>
        <dbReference type="Pfam" id="PF13470"/>
    </source>
</evidence>
<comment type="caution">
    <text evidence="2">The sequence shown here is derived from an EMBL/GenBank/DDBJ whole genome shotgun (WGS) entry which is preliminary data.</text>
</comment>
<dbReference type="Proteomes" id="UP000032680">
    <property type="component" value="Unassembled WGS sequence"/>
</dbReference>
<dbReference type="InterPro" id="IPR029060">
    <property type="entry name" value="PIN-like_dom_sf"/>
</dbReference>
<proteinExistence type="predicted"/>
<accession>A0A0D6PA10</accession>
<dbReference type="Pfam" id="PF13470">
    <property type="entry name" value="PIN_3"/>
    <property type="match status" value="1"/>
</dbReference>
<evidence type="ECO:0000313" key="2">
    <source>
        <dbReference type="EMBL" id="GAN77694.1"/>
    </source>
</evidence>
<sequence>MFANRFTVLVDACSLFSPLTRNLLLSLAEGEFFRVRWSERILAEVERAIVRSYARKGASDGTERAARARAAMERAFEEAAVTGYEGLMSGLGELPDPNDAHVIAAAVKTRASVIVTENLRHFPERILKPLDLEAKSADEFISDTVDLDIGRAIPIVRRLRNGFGIQKRPHRHRSSTWKPAASPTRSTAFELTYSRFKVAQFQGCRSSSLALIPAHTDTLLLTVYQRA</sequence>
<dbReference type="EMBL" id="BANB01000424">
    <property type="protein sequence ID" value="GAN77694.1"/>
    <property type="molecule type" value="Genomic_DNA"/>
</dbReference>
<protein>
    <recommendedName>
        <fullName evidence="1">PIN domain-containing protein</fullName>
    </recommendedName>
</protein>
<reference evidence="2 3" key="1">
    <citation type="submission" date="2012-11" db="EMBL/GenBank/DDBJ databases">
        <title>Whole genome sequence of Acidisphaera rubrifaciens HS-AP3.</title>
        <authorList>
            <person name="Azuma Y."/>
            <person name="Higashiura N."/>
            <person name="Hirakawa H."/>
            <person name="Matsushita K."/>
        </authorList>
    </citation>
    <scope>NUCLEOTIDE SEQUENCE [LARGE SCALE GENOMIC DNA]</scope>
    <source>
        <strain evidence="2 3">HS-AP3</strain>
    </source>
</reference>
<dbReference type="SUPFAM" id="SSF88723">
    <property type="entry name" value="PIN domain-like"/>
    <property type="match status" value="1"/>
</dbReference>
<keyword evidence="3" id="KW-1185">Reference proteome</keyword>
<organism evidence="2 3">
    <name type="scientific">Acidisphaera rubrifaciens HS-AP3</name>
    <dbReference type="NCBI Taxonomy" id="1231350"/>
    <lineage>
        <taxon>Bacteria</taxon>
        <taxon>Pseudomonadati</taxon>
        <taxon>Pseudomonadota</taxon>
        <taxon>Alphaproteobacteria</taxon>
        <taxon>Acetobacterales</taxon>
        <taxon>Acetobacteraceae</taxon>
        <taxon>Acidisphaera</taxon>
    </lineage>
</organism>
<name>A0A0D6PA10_9PROT</name>
<dbReference type="RefSeq" id="WP_199445635.1">
    <property type="nucleotide sequence ID" value="NZ_BANB01000424.1"/>
</dbReference>
<gene>
    <name evidence="2" type="ORF">Asru_0424_02</name>
</gene>